<keyword evidence="3" id="KW-0804">Transcription</keyword>
<name>A0A7Z0L1E0_9RHOB</name>
<dbReference type="Gene3D" id="3.40.50.2300">
    <property type="match status" value="2"/>
</dbReference>
<comment type="caution">
    <text evidence="5">The sequence shown here is derived from an EMBL/GenBank/DDBJ whole genome shotgun (WGS) entry which is preliminary data.</text>
</comment>
<keyword evidence="2 5" id="KW-0238">DNA-binding</keyword>
<dbReference type="InterPro" id="IPR046335">
    <property type="entry name" value="LacI/GalR-like_sensor"/>
</dbReference>
<dbReference type="RefSeq" id="WP_179906661.1">
    <property type="nucleotide sequence ID" value="NZ_JACBXS010000026.1"/>
</dbReference>
<evidence type="ECO:0000313" key="5">
    <source>
        <dbReference type="EMBL" id="NYS25838.1"/>
    </source>
</evidence>
<evidence type="ECO:0000313" key="6">
    <source>
        <dbReference type="Proteomes" id="UP000529417"/>
    </source>
</evidence>
<dbReference type="Gene3D" id="1.10.260.40">
    <property type="entry name" value="lambda repressor-like DNA-binding domains"/>
    <property type="match status" value="1"/>
</dbReference>
<evidence type="ECO:0000256" key="3">
    <source>
        <dbReference type="ARBA" id="ARBA00023163"/>
    </source>
</evidence>
<dbReference type="InterPro" id="IPR010982">
    <property type="entry name" value="Lambda_DNA-bd_dom_sf"/>
</dbReference>
<gene>
    <name evidence="5" type="ORF">HUK65_12640</name>
</gene>
<evidence type="ECO:0000259" key="4">
    <source>
        <dbReference type="PROSITE" id="PS50932"/>
    </source>
</evidence>
<organism evidence="5 6">
    <name type="scientific">Rhabdonatronobacter sediminivivens</name>
    <dbReference type="NCBI Taxonomy" id="2743469"/>
    <lineage>
        <taxon>Bacteria</taxon>
        <taxon>Pseudomonadati</taxon>
        <taxon>Pseudomonadota</taxon>
        <taxon>Alphaproteobacteria</taxon>
        <taxon>Rhodobacterales</taxon>
        <taxon>Paracoccaceae</taxon>
        <taxon>Rhabdonatronobacter</taxon>
    </lineage>
</organism>
<keyword evidence="1" id="KW-0805">Transcription regulation</keyword>
<dbReference type="GO" id="GO:0003700">
    <property type="term" value="F:DNA-binding transcription factor activity"/>
    <property type="evidence" value="ECO:0007669"/>
    <property type="project" value="TreeGrafter"/>
</dbReference>
<dbReference type="CDD" id="cd20010">
    <property type="entry name" value="PBP1_AglR-like"/>
    <property type="match status" value="1"/>
</dbReference>
<dbReference type="AlphaFoldDB" id="A0A7Z0L1E0"/>
<proteinExistence type="predicted"/>
<dbReference type="PROSITE" id="PS50932">
    <property type="entry name" value="HTH_LACI_2"/>
    <property type="match status" value="1"/>
</dbReference>
<sequence>MTLRELAQDLGLSPTTVSRALNGYPEVAEDTRWRVMEAARRLNYRPNTRAKSLATGRAQAIGHVIPVSAKHQIVNPVFADFIAGAGESYARAGYDMVLTVVADDDEAQAYRDLVGRGTVDGMIVHGPRQHDPRIPLLRELDIPFLVHGRSSGITAPYSWLDINNRRGFTRATDALLDMGHRRIALINGLEDMDFAIRRREGYLDALQARAVRADPALMVAAEMTETNGYRAACRMLEMDNPPSAFLVSSILLAIGVRHALWDAGMHLGRDVSVITHDDDLSYLKNGDAVPLFTATRSSVREAGRLAADMLLDLVADPASGPVTRLLEVDLIVGRSTGPCPASTRKSA</sequence>
<evidence type="ECO:0000256" key="2">
    <source>
        <dbReference type="ARBA" id="ARBA00023125"/>
    </source>
</evidence>
<feature type="domain" description="HTH lacI-type" evidence="4">
    <location>
        <begin position="1"/>
        <end position="55"/>
    </location>
</feature>
<dbReference type="SUPFAM" id="SSF53822">
    <property type="entry name" value="Periplasmic binding protein-like I"/>
    <property type="match status" value="1"/>
</dbReference>
<dbReference type="SUPFAM" id="SSF47413">
    <property type="entry name" value="lambda repressor-like DNA-binding domains"/>
    <property type="match status" value="1"/>
</dbReference>
<dbReference type="Pfam" id="PF00356">
    <property type="entry name" value="LacI"/>
    <property type="match status" value="1"/>
</dbReference>
<evidence type="ECO:0000256" key="1">
    <source>
        <dbReference type="ARBA" id="ARBA00023015"/>
    </source>
</evidence>
<dbReference type="Pfam" id="PF13377">
    <property type="entry name" value="Peripla_BP_3"/>
    <property type="match status" value="1"/>
</dbReference>
<dbReference type="GO" id="GO:0000976">
    <property type="term" value="F:transcription cis-regulatory region binding"/>
    <property type="evidence" value="ECO:0007669"/>
    <property type="project" value="TreeGrafter"/>
</dbReference>
<reference evidence="5 6" key="1">
    <citation type="journal article" date="2000" name="Arch. Microbiol.">
        <title>Rhodobaca bogoriensis gen. nov. and sp. nov., an alkaliphilic purple nonsulfur bacterium from African Rift Valley soda lakes.</title>
        <authorList>
            <person name="Milford A.D."/>
            <person name="Achenbach L.A."/>
            <person name="Jung D.O."/>
            <person name="Madigan M.T."/>
        </authorList>
    </citation>
    <scope>NUCLEOTIDE SEQUENCE [LARGE SCALE GENOMIC DNA]</scope>
    <source>
        <strain evidence="5 6">2376</strain>
    </source>
</reference>
<keyword evidence="6" id="KW-1185">Reference proteome</keyword>
<dbReference type="SMART" id="SM00354">
    <property type="entry name" value="HTH_LACI"/>
    <property type="match status" value="1"/>
</dbReference>
<dbReference type="InterPro" id="IPR000843">
    <property type="entry name" value="HTH_LacI"/>
</dbReference>
<dbReference type="EMBL" id="JACBXS010000026">
    <property type="protein sequence ID" value="NYS25838.1"/>
    <property type="molecule type" value="Genomic_DNA"/>
</dbReference>
<dbReference type="Proteomes" id="UP000529417">
    <property type="component" value="Unassembled WGS sequence"/>
</dbReference>
<dbReference type="PANTHER" id="PTHR30146">
    <property type="entry name" value="LACI-RELATED TRANSCRIPTIONAL REPRESSOR"/>
    <property type="match status" value="1"/>
</dbReference>
<accession>A0A7Z0L1E0</accession>
<dbReference type="InterPro" id="IPR028082">
    <property type="entry name" value="Peripla_BP_I"/>
</dbReference>
<dbReference type="PANTHER" id="PTHR30146:SF155">
    <property type="entry name" value="ALANINE RACEMASE"/>
    <property type="match status" value="1"/>
</dbReference>
<protein>
    <submittedName>
        <fullName evidence="5">LacI family DNA-binding transcriptional regulator</fullName>
    </submittedName>
</protein>
<dbReference type="CDD" id="cd01392">
    <property type="entry name" value="HTH_LacI"/>
    <property type="match status" value="1"/>
</dbReference>